<organism evidence="1 2">
    <name type="scientific">Citrus x changshan-huyou</name>
    <dbReference type="NCBI Taxonomy" id="2935761"/>
    <lineage>
        <taxon>Eukaryota</taxon>
        <taxon>Viridiplantae</taxon>
        <taxon>Streptophyta</taxon>
        <taxon>Embryophyta</taxon>
        <taxon>Tracheophyta</taxon>
        <taxon>Spermatophyta</taxon>
        <taxon>Magnoliopsida</taxon>
        <taxon>eudicotyledons</taxon>
        <taxon>Gunneridae</taxon>
        <taxon>Pentapetalae</taxon>
        <taxon>rosids</taxon>
        <taxon>malvids</taxon>
        <taxon>Sapindales</taxon>
        <taxon>Rutaceae</taxon>
        <taxon>Aurantioideae</taxon>
        <taxon>Citrus</taxon>
    </lineage>
</organism>
<dbReference type="EMBL" id="JBCGBO010000006">
    <property type="protein sequence ID" value="KAK9193171.1"/>
    <property type="molecule type" value="Genomic_DNA"/>
</dbReference>
<gene>
    <name evidence="1" type="ORF">WN944_003868</name>
</gene>
<sequence length="136" mass="15431">MYECVGEVNGDIEELGIAWEVVDVDEAARFALVLLVERLFLGRSNSRVIDNTPLKLANNLNVFDVYSLGIVVWTETCNSIIRAMFTRAQNLIYKKISNIVYAEDKYSLSQFGFALTVRMFESIILARNLNAIDQND</sequence>
<keyword evidence="2" id="KW-1185">Reference proteome</keyword>
<dbReference type="Proteomes" id="UP001428341">
    <property type="component" value="Unassembled WGS sequence"/>
</dbReference>
<proteinExistence type="predicted"/>
<evidence type="ECO:0000313" key="2">
    <source>
        <dbReference type="Proteomes" id="UP001428341"/>
    </source>
</evidence>
<evidence type="ECO:0000313" key="1">
    <source>
        <dbReference type="EMBL" id="KAK9193171.1"/>
    </source>
</evidence>
<accession>A0AAP0QLL7</accession>
<reference evidence="1 2" key="1">
    <citation type="submission" date="2024-05" db="EMBL/GenBank/DDBJ databases">
        <title>Haplotype-resolved chromosome-level genome assembly of Huyou (Citrus changshanensis).</title>
        <authorList>
            <person name="Miao C."/>
            <person name="Chen W."/>
            <person name="Wu Y."/>
            <person name="Wang L."/>
            <person name="Zhao S."/>
            <person name="Grierson D."/>
            <person name="Xu C."/>
            <person name="Chen K."/>
        </authorList>
    </citation>
    <scope>NUCLEOTIDE SEQUENCE [LARGE SCALE GENOMIC DNA]</scope>
    <source>
        <strain evidence="1">01-14</strain>
        <tissue evidence="1">Leaf</tissue>
    </source>
</reference>
<name>A0AAP0QLL7_9ROSI</name>
<protein>
    <submittedName>
        <fullName evidence="1">Uncharacterized protein</fullName>
    </submittedName>
</protein>
<dbReference type="AlphaFoldDB" id="A0AAP0QLL7"/>
<comment type="caution">
    <text evidence="1">The sequence shown here is derived from an EMBL/GenBank/DDBJ whole genome shotgun (WGS) entry which is preliminary data.</text>
</comment>